<proteinExistence type="predicted"/>
<reference evidence="2" key="2">
    <citation type="submission" date="2020-11" db="EMBL/GenBank/DDBJ databases">
        <authorList>
            <person name="McCartney M.A."/>
            <person name="Auch B."/>
            <person name="Kono T."/>
            <person name="Mallez S."/>
            <person name="Becker A."/>
            <person name="Gohl D.M."/>
            <person name="Silverstein K.A.T."/>
            <person name="Koren S."/>
            <person name="Bechman K.B."/>
            <person name="Herman A."/>
            <person name="Abrahante J.E."/>
            <person name="Garbe J."/>
        </authorList>
    </citation>
    <scope>NUCLEOTIDE SEQUENCE</scope>
    <source>
        <strain evidence="2">Duluth1</strain>
        <tissue evidence="2">Whole animal</tissue>
    </source>
</reference>
<accession>A0A9D4K6L5</accession>
<reference evidence="2" key="1">
    <citation type="journal article" date="2019" name="bioRxiv">
        <title>The Genome of the Zebra Mussel, Dreissena polymorpha: A Resource for Invasive Species Research.</title>
        <authorList>
            <person name="McCartney M.A."/>
            <person name="Auch B."/>
            <person name="Kono T."/>
            <person name="Mallez S."/>
            <person name="Zhang Y."/>
            <person name="Obille A."/>
            <person name="Becker A."/>
            <person name="Abrahante J.E."/>
            <person name="Garbe J."/>
            <person name="Badalamenti J.P."/>
            <person name="Herman A."/>
            <person name="Mangelson H."/>
            <person name="Liachko I."/>
            <person name="Sullivan S."/>
            <person name="Sone E.D."/>
            <person name="Koren S."/>
            <person name="Silverstein K.A.T."/>
            <person name="Beckman K.B."/>
            <person name="Gohl D.M."/>
        </authorList>
    </citation>
    <scope>NUCLEOTIDE SEQUENCE</scope>
    <source>
        <strain evidence="2">Duluth1</strain>
        <tissue evidence="2">Whole animal</tissue>
    </source>
</reference>
<feature type="region of interest" description="Disordered" evidence="1">
    <location>
        <begin position="1"/>
        <end position="89"/>
    </location>
</feature>
<dbReference type="AlphaFoldDB" id="A0A9D4K6L5"/>
<keyword evidence="3" id="KW-1185">Reference proteome</keyword>
<evidence type="ECO:0000313" key="2">
    <source>
        <dbReference type="EMBL" id="KAH3833904.1"/>
    </source>
</evidence>
<feature type="compositionally biased region" description="Polar residues" evidence="1">
    <location>
        <begin position="54"/>
        <end position="65"/>
    </location>
</feature>
<name>A0A9D4K6L5_DREPO</name>
<organism evidence="2 3">
    <name type="scientific">Dreissena polymorpha</name>
    <name type="common">Zebra mussel</name>
    <name type="synonym">Mytilus polymorpha</name>
    <dbReference type="NCBI Taxonomy" id="45954"/>
    <lineage>
        <taxon>Eukaryota</taxon>
        <taxon>Metazoa</taxon>
        <taxon>Spiralia</taxon>
        <taxon>Lophotrochozoa</taxon>
        <taxon>Mollusca</taxon>
        <taxon>Bivalvia</taxon>
        <taxon>Autobranchia</taxon>
        <taxon>Heteroconchia</taxon>
        <taxon>Euheterodonta</taxon>
        <taxon>Imparidentia</taxon>
        <taxon>Neoheterodontei</taxon>
        <taxon>Myida</taxon>
        <taxon>Dreissenoidea</taxon>
        <taxon>Dreissenidae</taxon>
        <taxon>Dreissena</taxon>
    </lineage>
</organism>
<evidence type="ECO:0000313" key="3">
    <source>
        <dbReference type="Proteomes" id="UP000828390"/>
    </source>
</evidence>
<protein>
    <submittedName>
        <fullName evidence="2">Uncharacterized protein</fullName>
    </submittedName>
</protein>
<evidence type="ECO:0000256" key="1">
    <source>
        <dbReference type="SAM" id="MobiDB-lite"/>
    </source>
</evidence>
<sequence length="89" mass="10080">MFALRRRRLAAGSAPFSKHMKGLNNSHLRLSKRRFLNKQMSDDKKANKGKIGNDQITKGLVSSSNPDHEQHASYNVEVQQQGRSELHVP</sequence>
<dbReference type="Proteomes" id="UP000828390">
    <property type="component" value="Unassembled WGS sequence"/>
</dbReference>
<dbReference type="EMBL" id="JAIWYP010000004">
    <property type="protein sequence ID" value="KAH3833904.1"/>
    <property type="molecule type" value="Genomic_DNA"/>
</dbReference>
<feature type="compositionally biased region" description="Polar residues" evidence="1">
    <location>
        <begin position="72"/>
        <end position="83"/>
    </location>
</feature>
<gene>
    <name evidence="2" type="ORF">DPMN_107220</name>
</gene>
<comment type="caution">
    <text evidence="2">The sequence shown here is derived from an EMBL/GenBank/DDBJ whole genome shotgun (WGS) entry which is preliminary data.</text>
</comment>